<reference evidence="10" key="2">
    <citation type="submission" date="2015-02" db="EMBL/GenBank/DDBJ databases">
        <authorList>
            <person name="Chooi Y.-H."/>
        </authorList>
    </citation>
    <scope>NUCLEOTIDE SEQUENCE</scope>
    <source>
        <tissue evidence="10">Seedling</tissue>
    </source>
</reference>
<dbReference type="PANTHER" id="PTHR45650">
    <property type="entry name" value="GDSL-LIKE LIPASE/ACYLHYDROLASE-RELATED"/>
    <property type="match status" value="1"/>
</dbReference>
<dbReference type="PANTHER" id="PTHR45650:SF33">
    <property type="entry name" value="TRIACYLGLYCEROL LIPASE"/>
    <property type="match status" value="1"/>
</dbReference>
<evidence type="ECO:0000256" key="3">
    <source>
        <dbReference type="ARBA" id="ARBA00022525"/>
    </source>
</evidence>
<dbReference type="Gene3D" id="3.40.50.1110">
    <property type="entry name" value="SGNH hydrolase"/>
    <property type="match status" value="1"/>
</dbReference>
<reference evidence="11" key="1">
    <citation type="journal article" date="2015" name="Proc. Natl. Acad. Sci. U.S.A.">
        <title>Genome sequencing of adzuki bean (Vigna angularis) provides insight into high starch and low fat accumulation and domestication.</title>
        <authorList>
            <person name="Yang K."/>
            <person name="Tian Z."/>
            <person name="Chen C."/>
            <person name="Luo L."/>
            <person name="Zhao B."/>
            <person name="Wang Z."/>
            <person name="Yu L."/>
            <person name="Li Y."/>
            <person name="Sun Y."/>
            <person name="Li W."/>
            <person name="Chen Y."/>
            <person name="Li Y."/>
            <person name="Zhang Y."/>
            <person name="Ai D."/>
            <person name="Zhao J."/>
            <person name="Shang C."/>
            <person name="Ma Y."/>
            <person name="Wu B."/>
            <person name="Wang M."/>
            <person name="Gao L."/>
            <person name="Sun D."/>
            <person name="Zhang P."/>
            <person name="Guo F."/>
            <person name="Wang W."/>
            <person name="Li Y."/>
            <person name="Wang J."/>
            <person name="Varshney R.K."/>
            <person name="Wang J."/>
            <person name="Ling H.Q."/>
            <person name="Wan P."/>
        </authorList>
    </citation>
    <scope>NUCLEOTIDE SEQUENCE</scope>
    <source>
        <strain evidence="11">cv. Jingnong 6</strain>
    </source>
</reference>
<evidence type="ECO:0000256" key="7">
    <source>
        <dbReference type="ARBA" id="ARBA00023098"/>
    </source>
</evidence>
<dbReference type="GO" id="GO:0005576">
    <property type="term" value="C:extracellular region"/>
    <property type="evidence" value="ECO:0007669"/>
    <property type="project" value="UniProtKB-SubCell"/>
</dbReference>
<evidence type="ECO:0000256" key="8">
    <source>
        <dbReference type="SAM" id="SignalP"/>
    </source>
</evidence>
<dbReference type="CDD" id="cd01837">
    <property type="entry name" value="SGNH_plant_lipase_like"/>
    <property type="match status" value="1"/>
</dbReference>
<evidence type="ECO:0000313" key="10">
    <source>
        <dbReference type="EMBL" id="KOM53620.1"/>
    </source>
</evidence>
<evidence type="ECO:0000256" key="1">
    <source>
        <dbReference type="ARBA" id="ARBA00004613"/>
    </source>
</evidence>
<dbReference type="InterPro" id="IPR035669">
    <property type="entry name" value="SGNH_plant_lipase-like"/>
</dbReference>
<evidence type="ECO:0000256" key="4">
    <source>
        <dbReference type="ARBA" id="ARBA00022729"/>
    </source>
</evidence>
<evidence type="ECO:0000256" key="6">
    <source>
        <dbReference type="ARBA" id="ARBA00022963"/>
    </source>
</evidence>
<dbReference type="InterPro" id="IPR036514">
    <property type="entry name" value="SGNH_hydro_sf"/>
</dbReference>
<organism evidence="10 11">
    <name type="scientific">Phaseolus angularis</name>
    <name type="common">Azuki bean</name>
    <name type="synonym">Vigna angularis</name>
    <dbReference type="NCBI Taxonomy" id="3914"/>
    <lineage>
        <taxon>Eukaryota</taxon>
        <taxon>Viridiplantae</taxon>
        <taxon>Streptophyta</taxon>
        <taxon>Embryophyta</taxon>
        <taxon>Tracheophyta</taxon>
        <taxon>Spermatophyta</taxon>
        <taxon>Magnoliopsida</taxon>
        <taxon>eudicotyledons</taxon>
        <taxon>Gunneridae</taxon>
        <taxon>Pentapetalae</taxon>
        <taxon>rosids</taxon>
        <taxon>fabids</taxon>
        <taxon>Fabales</taxon>
        <taxon>Fabaceae</taxon>
        <taxon>Papilionoideae</taxon>
        <taxon>50 kb inversion clade</taxon>
        <taxon>NPAAA clade</taxon>
        <taxon>indigoferoid/millettioid clade</taxon>
        <taxon>Phaseoleae</taxon>
        <taxon>Vigna</taxon>
    </lineage>
</organism>
<feature type="chain" id="PRO_5036294392" evidence="8">
    <location>
        <begin position="28"/>
        <end position="381"/>
    </location>
</feature>
<evidence type="ECO:0000256" key="5">
    <source>
        <dbReference type="ARBA" id="ARBA00022801"/>
    </source>
</evidence>
<name>A0A0L9VEY8_PHAAN</name>
<comment type="similarity">
    <text evidence="2">Belongs to the 'GDSL' lipolytic enzyme family.</text>
</comment>
<keyword evidence="5" id="KW-0378">Hydrolase</keyword>
<dbReference type="GO" id="GO:0016042">
    <property type="term" value="P:lipid catabolic process"/>
    <property type="evidence" value="ECO:0007669"/>
    <property type="project" value="UniProtKB-KW"/>
</dbReference>
<dbReference type="EMBL" id="CM003379">
    <property type="protein sequence ID" value="KOM53620.1"/>
    <property type="molecule type" value="Genomic_DNA"/>
</dbReference>
<dbReference type="InterPro" id="IPR001087">
    <property type="entry name" value="GDSL"/>
</dbReference>
<dbReference type="OMA" id="RKQINNH"/>
<dbReference type="InterPro" id="IPR051238">
    <property type="entry name" value="GDSL_esterase/lipase"/>
</dbReference>
<gene>
    <name evidence="9" type="ORF">HKW66_Vig0067200</name>
    <name evidence="10" type="ORF">LR48_Vigan09g227900</name>
</gene>
<dbReference type="EMBL" id="JABFOF010000006">
    <property type="protein sequence ID" value="KAG2395904.1"/>
    <property type="molecule type" value="Genomic_DNA"/>
</dbReference>
<accession>A0A0L9VEY8</accession>
<keyword evidence="4 8" id="KW-0732">Signal</keyword>
<proteinExistence type="inferred from homology"/>
<protein>
    <submittedName>
        <fullName evidence="9">GDSL esterase/lipase</fullName>
    </submittedName>
</protein>
<feature type="signal peptide" evidence="8">
    <location>
        <begin position="1"/>
        <end position="27"/>
    </location>
</feature>
<dbReference type="Proteomes" id="UP000743370">
    <property type="component" value="Unassembled WGS sequence"/>
</dbReference>
<dbReference type="Pfam" id="PF00657">
    <property type="entry name" value="Lipase_GDSL"/>
    <property type="match status" value="1"/>
</dbReference>
<keyword evidence="7" id="KW-0443">Lipid metabolism</keyword>
<dbReference type="GO" id="GO:0016788">
    <property type="term" value="F:hydrolase activity, acting on ester bonds"/>
    <property type="evidence" value="ECO:0007669"/>
    <property type="project" value="InterPro"/>
</dbReference>
<evidence type="ECO:0000313" key="12">
    <source>
        <dbReference type="Proteomes" id="UP000743370"/>
    </source>
</evidence>
<evidence type="ECO:0000313" key="11">
    <source>
        <dbReference type="Proteomes" id="UP000053144"/>
    </source>
</evidence>
<reference evidence="9 12" key="3">
    <citation type="submission" date="2020-05" db="EMBL/GenBank/DDBJ databases">
        <title>Vigna angularis (adzuki bean) Var. LongXiaoDou No. 4 denovo assembly.</title>
        <authorList>
            <person name="Xiang H."/>
        </authorList>
    </citation>
    <scope>NUCLEOTIDE SEQUENCE [LARGE SCALE GENOMIC DNA]</scope>
    <source>
        <tissue evidence="9">Leaf</tissue>
    </source>
</reference>
<dbReference type="AlphaFoldDB" id="A0A0L9VEY8"/>
<sequence>MACETNTWLVVFFLFLAANCMQHCALGVSQVPCLFIFGDSMSDSGNNNQLPTTTKSNYKPYGVDFPLGPTGRFTNGRTEIDIISQFLEFENFIPPFANTSGSDILKGVNYASGGAGIRSETGSHAGGSISLQSQLANHSAIVSEIATRLGSPDLAQEYLEKCLYYVNIGSNDYMANYFLPQFYPTSSMYTVEQYTEVLIEELSLHFQALHELGARKYASAGLGLIGCTLGIVASYGTNESCVEEQNTAAYQFNNKLKALVDKFNYGFSADSKFIFLDTQALAIYLRDKNGFEFPESPCCEPGLTGECIPDGKPCYNRNDYVFWDAFHTTEKWNLLNALTNYNSTSTSDFTYPMDIKHLVHYEIKMELDLTDDSTSQLSATE</sequence>
<keyword evidence="3" id="KW-0964">Secreted</keyword>
<keyword evidence="6" id="KW-0442">Lipid degradation</keyword>
<dbReference type="Gramene" id="KOM53620">
    <property type="protein sequence ID" value="KOM53620"/>
    <property type="gene ID" value="LR48_Vigan09g227900"/>
</dbReference>
<comment type="subcellular location">
    <subcellularLocation>
        <location evidence="1">Secreted</location>
    </subcellularLocation>
</comment>
<dbReference type="Proteomes" id="UP000053144">
    <property type="component" value="Chromosome 9"/>
</dbReference>
<evidence type="ECO:0000256" key="2">
    <source>
        <dbReference type="ARBA" id="ARBA00008668"/>
    </source>
</evidence>
<evidence type="ECO:0000313" key="9">
    <source>
        <dbReference type="EMBL" id="KAG2395904.1"/>
    </source>
</evidence>